<sequence>MYLPHSYTTTPHHKVNSEDEEVFEAPGLEHRPGHRCRSCWCKARKQDESVRTASNLIKLHPIRLRLHHTLHNLFERPCTLSTLLAFLPTALLLRLVPTFHLPYDPGTVCFHSKHNRRISAPQ</sequence>
<dbReference type="AlphaFoldDB" id="A0A5B7DFU6"/>
<keyword evidence="2" id="KW-1185">Reference proteome</keyword>
<dbReference type="Proteomes" id="UP000324222">
    <property type="component" value="Unassembled WGS sequence"/>
</dbReference>
<protein>
    <submittedName>
        <fullName evidence="1">Uncharacterized protein</fullName>
    </submittedName>
</protein>
<accession>A0A5B7DFU6</accession>
<gene>
    <name evidence="1" type="ORF">E2C01_013024</name>
</gene>
<proteinExistence type="predicted"/>
<evidence type="ECO:0000313" key="1">
    <source>
        <dbReference type="EMBL" id="MPC20093.1"/>
    </source>
</evidence>
<dbReference type="EMBL" id="VSRR010000833">
    <property type="protein sequence ID" value="MPC20093.1"/>
    <property type="molecule type" value="Genomic_DNA"/>
</dbReference>
<reference evidence="1 2" key="1">
    <citation type="submission" date="2019-05" db="EMBL/GenBank/DDBJ databases">
        <title>Another draft genome of Portunus trituberculatus and its Hox gene families provides insights of decapod evolution.</title>
        <authorList>
            <person name="Jeong J.-H."/>
            <person name="Song I."/>
            <person name="Kim S."/>
            <person name="Choi T."/>
            <person name="Kim D."/>
            <person name="Ryu S."/>
            <person name="Kim W."/>
        </authorList>
    </citation>
    <scope>NUCLEOTIDE SEQUENCE [LARGE SCALE GENOMIC DNA]</scope>
    <source>
        <tissue evidence="1">Muscle</tissue>
    </source>
</reference>
<name>A0A5B7DFU6_PORTR</name>
<comment type="caution">
    <text evidence="1">The sequence shown here is derived from an EMBL/GenBank/DDBJ whole genome shotgun (WGS) entry which is preliminary data.</text>
</comment>
<organism evidence="1 2">
    <name type="scientific">Portunus trituberculatus</name>
    <name type="common">Swimming crab</name>
    <name type="synonym">Neptunus trituberculatus</name>
    <dbReference type="NCBI Taxonomy" id="210409"/>
    <lineage>
        <taxon>Eukaryota</taxon>
        <taxon>Metazoa</taxon>
        <taxon>Ecdysozoa</taxon>
        <taxon>Arthropoda</taxon>
        <taxon>Crustacea</taxon>
        <taxon>Multicrustacea</taxon>
        <taxon>Malacostraca</taxon>
        <taxon>Eumalacostraca</taxon>
        <taxon>Eucarida</taxon>
        <taxon>Decapoda</taxon>
        <taxon>Pleocyemata</taxon>
        <taxon>Brachyura</taxon>
        <taxon>Eubrachyura</taxon>
        <taxon>Portunoidea</taxon>
        <taxon>Portunidae</taxon>
        <taxon>Portuninae</taxon>
        <taxon>Portunus</taxon>
    </lineage>
</organism>
<evidence type="ECO:0000313" key="2">
    <source>
        <dbReference type="Proteomes" id="UP000324222"/>
    </source>
</evidence>